<dbReference type="Gene3D" id="3.40.50.11500">
    <property type="match status" value="1"/>
</dbReference>
<dbReference type="InterPro" id="IPR037516">
    <property type="entry name" value="Tripartite_DENN"/>
</dbReference>
<dbReference type="PROSITE" id="PS50211">
    <property type="entry name" value="DENN"/>
    <property type="match status" value="1"/>
</dbReference>
<name>A0A5K1U1Q4_ENTHI</name>
<dbReference type="AlphaFoldDB" id="A0A5K1U1Q4"/>
<reference evidence="2 3" key="1">
    <citation type="submission" date="2016-05" db="EMBL/GenBank/DDBJ databases">
        <title>First whole genome sequencing of Entamoeba histolytica HM1:IMSS-clone-6.</title>
        <authorList>
            <person name="Mukherjee Avik.K."/>
            <person name="Izumyama S."/>
            <person name="Nakada-Tsukui K."/>
            <person name="Nozaki T."/>
        </authorList>
    </citation>
    <scope>NUCLEOTIDE SEQUENCE [LARGE SCALE GENOMIC DNA]</scope>
    <source>
        <strain evidence="2 3">HM1:IMSS clone 6</strain>
    </source>
</reference>
<sequence>MNEVLTPLERALRQQSEHIIESFIIIGAPVSNNFFPTSEQEVLYKYPNNLTIPDKVITFLKSPTPFERISVKKYLETERMHPAVTILPGSGLSQFAVIVSHLEPVCMHSTLINGPTVLPSTVSSFNAVRRFYIFLCLQPHVMGLVKALKIIIEFDFGKKLALLSGKKDESHELKKAELEELIGSLITSQSPILESHIVQTPNKQINYKGYTIVLIHSYKNKVKKGVIEKCPHSLEVRYTTIYPLPNMMLLCDFSIPILFTTLPLNIILDLFESILLETSVILTSTRPTLFTAGCFGLLSLLHPLSWQGVFLPMVPHSHIELLDVPVPGIFGTQPLKGNPSNSGLLVNIDAFTPTLNGEKKKQVQQLPPSRSILSEQMRNSLIAAIEIVINNWNGKIKGNECEFTTEIMNIFWVSFFNKIFHSVIVLNCDTIEDLKNNILKLPEDDEFNKKFLMRFTQTQHFNTWWFSQYLNYKKEWTETVCGNE</sequence>
<dbReference type="SMART" id="SM00799">
    <property type="entry name" value="DENN"/>
    <property type="match status" value="1"/>
</dbReference>
<feature type="domain" description="UDENN" evidence="1">
    <location>
        <begin position="21"/>
        <end position="476"/>
    </location>
</feature>
<dbReference type="VEuPathDB" id="AmoebaDB:EHI5A_151350"/>
<dbReference type="InterPro" id="IPR051942">
    <property type="entry name" value="DENN_domain_containing_2"/>
</dbReference>
<dbReference type="PANTHER" id="PTHR15288:SF20">
    <property type="entry name" value="UDENN DOMAIN-CONTAINING PROTEIN"/>
    <property type="match status" value="1"/>
</dbReference>
<dbReference type="EMBL" id="BDEQ01000001">
    <property type="protein sequence ID" value="GAT92734.1"/>
    <property type="molecule type" value="Genomic_DNA"/>
</dbReference>
<dbReference type="Proteomes" id="UP000078387">
    <property type="component" value="Unassembled WGS sequence"/>
</dbReference>
<evidence type="ECO:0000313" key="3">
    <source>
        <dbReference type="Proteomes" id="UP000078387"/>
    </source>
</evidence>
<dbReference type="InterPro" id="IPR001194">
    <property type="entry name" value="cDENN_dom"/>
</dbReference>
<dbReference type="InterPro" id="IPR043153">
    <property type="entry name" value="DENN_C"/>
</dbReference>
<proteinExistence type="predicted"/>
<accession>A0A5K1U1Q4</accession>
<dbReference type="PANTHER" id="PTHR15288">
    <property type="entry name" value="DENN DOMAIN-CONTAINING PROTEIN 2"/>
    <property type="match status" value="1"/>
</dbReference>
<dbReference type="VEuPathDB" id="AmoebaDB:EHI8A_121490"/>
<dbReference type="VEuPathDB" id="AmoebaDB:KM1_191820"/>
<organism evidence="2 3">
    <name type="scientific">Entamoeba histolytica</name>
    <dbReference type="NCBI Taxonomy" id="5759"/>
    <lineage>
        <taxon>Eukaryota</taxon>
        <taxon>Amoebozoa</taxon>
        <taxon>Evosea</taxon>
        <taxon>Archamoebae</taxon>
        <taxon>Mastigamoebida</taxon>
        <taxon>Entamoebidae</taxon>
        <taxon>Entamoeba</taxon>
    </lineage>
</organism>
<comment type="caution">
    <text evidence="2">The sequence shown here is derived from an EMBL/GenBank/DDBJ whole genome shotgun (WGS) entry which is preliminary data.</text>
</comment>
<dbReference type="OMA" id="IRYSSIY"/>
<dbReference type="VEuPathDB" id="AmoebaDB:EHI_186330"/>
<dbReference type="VEuPathDB" id="AmoebaDB:EHI7A_112460"/>
<gene>
    <name evidence="2" type="ORF">CL6EHI_186330</name>
</gene>
<evidence type="ECO:0000259" key="1">
    <source>
        <dbReference type="PROSITE" id="PS50211"/>
    </source>
</evidence>
<evidence type="ECO:0000313" key="2">
    <source>
        <dbReference type="EMBL" id="GAT92734.1"/>
    </source>
</evidence>
<dbReference type="Pfam" id="PF02141">
    <property type="entry name" value="DENN"/>
    <property type="match status" value="1"/>
</dbReference>
<protein>
    <recommendedName>
        <fullName evidence="1">UDENN domain-containing protein</fullName>
    </recommendedName>
</protein>